<protein>
    <recommendedName>
        <fullName evidence="3">Mercuric transport protein MerT</fullName>
    </recommendedName>
    <alternativeName>
        <fullName evidence="13">Mercury ion transport protein</fullName>
    </alternativeName>
</protein>
<keyword evidence="7" id="KW-0997">Cell inner membrane</keyword>
<comment type="caution">
    <text evidence="16">The sequence shown here is derived from an EMBL/GenBank/DDBJ whole genome shotgun (WGS) entry which is preliminary data.</text>
</comment>
<gene>
    <name evidence="16" type="ORF">ACFFJ2_15030</name>
</gene>
<feature type="transmembrane region" description="Helical" evidence="15">
    <location>
        <begin position="105"/>
        <end position="127"/>
    </location>
</feature>
<evidence type="ECO:0000256" key="10">
    <source>
        <dbReference type="ARBA" id="ARBA00022914"/>
    </source>
</evidence>
<evidence type="ECO:0000256" key="1">
    <source>
        <dbReference type="ARBA" id="ARBA00004429"/>
    </source>
</evidence>
<dbReference type="EMBL" id="JBHLXD010000027">
    <property type="protein sequence ID" value="MFC0209718.1"/>
    <property type="molecule type" value="Genomic_DNA"/>
</dbReference>
<dbReference type="Proteomes" id="UP001589755">
    <property type="component" value="Unassembled WGS sequence"/>
</dbReference>
<comment type="subcellular location">
    <subcellularLocation>
        <location evidence="1">Cell inner membrane</location>
        <topology evidence="1">Multi-pass membrane protein</topology>
    </subcellularLocation>
</comment>
<keyword evidence="10" id="KW-0476">Mercury</keyword>
<sequence length="131" mass="13772">MNTDVNPASDSAATSSGVQRRRWYATGGLLGAVLASSCCILPLALVMLGVSGAWIGSLTALEPLKPAFAVISIAFIALGFRQVYFRPNPACAEGACSTRPQSGALVRSALWLSAILVTLALGIEWWAPLFY</sequence>
<evidence type="ECO:0000256" key="9">
    <source>
        <dbReference type="ARBA" id="ARBA00022723"/>
    </source>
</evidence>
<keyword evidence="6" id="KW-1003">Cell membrane</keyword>
<evidence type="ECO:0000313" key="16">
    <source>
        <dbReference type="EMBL" id="MFC0209718.1"/>
    </source>
</evidence>
<evidence type="ECO:0000256" key="3">
    <source>
        <dbReference type="ARBA" id="ARBA00017053"/>
    </source>
</evidence>
<evidence type="ECO:0000256" key="4">
    <source>
        <dbReference type="ARBA" id="ARBA00022448"/>
    </source>
</evidence>
<keyword evidence="11 15" id="KW-1133">Transmembrane helix</keyword>
<name>A0ABV6DAM1_9HYPH</name>
<dbReference type="InterPro" id="IPR003457">
    <property type="entry name" value="Transprt_MerT"/>
</dbReference>
<evidence type="ECO:0000256" key="7">
    <source>
        <dbReference type="ARBA" id="ARBA00022519"/>
    </source>
</evidence>
<evidence type="ECO:0000256" key="6">
    <source>
        <dbReference type="ARBA" id="ARBA00022475"/>
    </source>
</evidence>
<proteinExistence type="inferred from homology"/>
<evidence type="ECO:0000256" key="12">
    <source>
        <dbReference type="ARBA" id="ARBA00023136"/>
    </source>
</evidence>
<feature type="transmembrane region" description="Helical" evidence="15">
    <location>
        <begin position="29"/>
        <end position="55"/>
    </location>
</feature>
<evidence type="ECO:0000256" key="15">
    <source>
        <dbReference type="SAM" id="Phobius"/>
    </source>
</evidence>
<keyword evidence="4" id="KW-0813">Transport</keyword>
<evidence type="ECO:0000256" key="8">
    <source>
        <dbReference type="ARBA" id="ARBA00022692"/>
    </source>
</evidence>
<evidence type="ECO:0000256" key="5">
    <source>
        <dbReference type="ARBA" id="ARBA00022466"/>
    </source>
</evidence>
<comment type="similarity">
    <text evidence="2">Belongs to the MerT family.</text>
</comment>
<organism evidence="16 17">
    <name type="scientific">Chelativorans intermedius</name>
    <dbReference type="NCBI Taxonomy" id="515947"/>
    <lineage>
        <taxon>Bacteria</taxon>
        <taxon>Pseudomonadati</taxon>
        <taxon>Pseudomonadota</taxon>
        <taxon>Alphaproteobacteria</taxon>
        <taxon>Hyphomicrobiales</taxon>
        <taxon>Phyllobacteriaceae</taxon>
        <taxon>Chelativorans</taxon>
    </lineage>
</organism>
<comment type="function">
    <text evidence="14">Involved in mercury resistance. Probably transfers a mercuric ion from the periplasmic Hg(2+)-binding protein MerP to the cytoplasmic mercuric reductase MerA.</text>
</comment>
<dbReference type="Gene3D" id="1.10.287.910">
    <property type="entry name" value="bacterial mercury transporter, merf"/>
    <property type="match status" value="1"/>
</dbReference>
<keyword evidence="5" id="KW-0475">Mercuric resistance</keyword>
<dbReference type="Pfam" id="PF02411">
    <property type="entry name" value="MerT"/>
    <property type="match status" value="1"/>
</dbReference>
<evidence type="ECO:0000256" key="2">
    <source>
        <dbReference type="ARBA" id="ARBA00008224"/>
    </source>
</evidence>
<reference evidence="16 17" key="1">
    <citation type="submission" date="2024-09" db="EMBL/GenBank/DDBJ databases">
        <authorList>
            <person name="Sun Q."/>
            <person name="Mori K."/>
        </authorList>
    </citation>
    <scope>NUCLEOTIDE SEQUENCE [LARGE SCALE GENOMIC DNA]</scope>
    <source>
        <strain evidence="16 17">CCM 8543</strain>
    </source>
</reference>
<dbReference type="RefSeq" id="WP_261522412.1">
    <property type="nucleotide sequence ID" value="NZ_JAODNW010000026.1"/>
</dbReference>
<evidence type="ECO:0000256" key="11">
    <source>
        <dbReference type="ARBA" id="ARBA00022989"/>
    </source>
</evidence>
<keyword evidence="8 15" id="KW-0812">Transmembrane</keyword>
<evidence type="ECO:0000313" key="17">
    <source>
        <dbReference type="Proteomes" id="UP001589755"/>
    </source>
</evidence>
<evidence type="ECO:0000256" key="13">
    <source>
        <dbReference type="ARBA" id="ARBA00030934"/>
    </source>
</evidence>
<evidence type="ECO:0000256" key="14">
    <source>
        <dbReference type="ARBA" id="ARBA00045720"/>
    </source>
</evidence>
<keyword evidence="17" id="KW-1185">Reference proteome</keyword>
<accession>A0ABV6DAM1</accession>
<feature type="transmembrane region" description="Helical" evidence="15">
    <location>
        <begin position="67"/>
        <end position="84"/>
    </location>
</feature>
<keyword evidence="12 15" id="KW-0472">Membrane</keyword>
<keyword evidence="9" id="KW-0479">Metal-binding</keyword>